<dbReference type="Gene3D" id="3.40.30.10">
    <property type="entry name" value="Glutaredoxin"/>
    <property type="match status" value="1"/>
</dbReference>
<evidence type="ECO:0000313" key="7">
    <source>
        <dbReference type="Proteomes" id="UP000588586"/>
    </source>
</evidence>
<feature type="domain" description="HTH hxlR-type" evidence="4">
    <location>
        <begin position="11"/>
        <end position="108"/>
    </location>
</feature>
<evidence type="ECO:0000259" key="4">
    <source>
        <dbReference type="PROSITE" id="PS51118"/>
    </source>
</evidence>
<keyword evidence="7" id="KW-1185">Reference proteome</keyword>
<gene>
    <name evidence="6" type="ORF">HJG52_09705</name>
</gene>
<dbReference type="GO" id="GO:0016491">
    <property type="term" value="F:oxidoreductase activity"/>
    <property type="evidence" value="ECO:0007669"/>
    <property type="project" value="InterPro"/>
</dbReference>
<sequence>MRHADLSDSDCGIAQTLGVVADWWTWLVVRDVAGGTTRFDALQESLGISRRALAERLSRMVDDGLLERVPYSHKPVRHDYVLTDRGRALLPVLVAMQEFGDRHLLGDGSITATAGADSSEAERVHALVGRPLPRLTLPTHDGGTLDLPPDRWQVLYFFPGAAAPGSTAYPPGWGDLPGAAGCTLESTTYAAHHAEFVAAGAHVAGISTQRSDEQAAFAAHARLPFPLASDQDARLAAALRLPAFRVAGVDRFKRQSLLVDPDGVVRHVQMPVTDPAGSVTEMLEVVRELVTA</sequence>
<dbReference type="Proteomes" id="UP000588586">
    <property type="component" value="Unassembled WGS sequence"/>
</dbReference>
<evidence type="ECO:0000256" key="2">
    <source>
        <dbReference type="ARBA" id="ARBA00023125"/>
    </source>
</evidence>
<dbReference type="PANTHER" id="PTHR33204">
    <property type="entry name" value="TRANSCRIPTIONAL REGULATOR, MARR FAMILY"/>
    <property type="match status" value="1"/>
</dbReference>
<name>A0A849HGG7_9MICO</name>
<dbReference type="InterPro" id="IPR002577">
    <property type="entry name" value="HTH_HxlR"/>
</dbReference>
<dbReference type="SUPFAM" id="SSF46785">
    <property type="entry name" value="Winged helix' DNA-binding domain"/>
    <property type="match status" value="1"/>
</dbReference>
<dbReference type="PROSITE" id="PS51352">
    <property type="entry name" value="THIOREDOXIN_2"/>
    <property type="match status" value="1"/>
</dbReference>
<dbReference type="PANTHER" id="PTHR33204:SF18">
    <property type="entry name" value="TRANSCRIPTIONAL REGULATORY PROTEIN"/>
    <property type="match status" value="1"/>
</dbReference>
<dbReference type="Pfam" id="PF00578">
    <property type="entry name" value="AhpC-TSA"/>
    <property type="match status" value="1"/>
</dbReference>
<dbReference type="RefSeq" id="WP_171243397.1">
    <property type="nucleotide sequence ID" value="NZ_JABEPQ010000002.1"/>
</dbReference>
<dbReference type="GO" id="GO:0016209">
    <property type="term" value="F:antioxidant activity"/>
    <property type="evidence" value="ECO:0007669"/>
    <property type="project" value="InterPro"/>
</dbReference>
<evidence type="ECO:0000256" key="1">
    <source>
        <dbReference type="ARBA" id="ARBA00023015"/>
    </source>
</evidence>
<dbReference type="InterPro" id="IPR000866">
    <property type="entry name" value="AhpC/TSA"/>
</dbReference>
<comment type="caution">
    <text evidence="6">The sequence shown here is derived from an EMBL/GenBank/DDBJ whole genome shotgun (WGS) entry which is preliminary data.</text>
</comment>
<feature type="domain" description="Thioredoxin" evidence="5">
    <location>
        <begin position="126"/>
        <end position="291"/>
    </location>
</feature>
<dbReference type="InterPro" id="IPR036249">
    <property type="entry name" value="Thioredoxin-like_sf"/>
</dbReference>
<dbReference type="Gene3D" id="1.10.10.10">
    <property type="entry name" value="Winged helix-like DNA-binding domain superfamily/Winged helix DNA-binding domain"/>
    <property type="match status" value="1"/>
</dbReference>
<dbReference type="InterPro" id="IPR036390">
    <property type="entry name" value="WH_DNA-bd_sf"/>
</dbReference>
<dbReference type="CDD" id="cd03017">
    <property type="entry name" value="PRX_BCP"/>
    <property type="match status" value="1"/>
</dbReference>
<protein>
    <submittedName>
        <fullName evidence="6">Redoxin domain-containing protein</fullName>
    </submittedName>
</protein>
<dbReference type="EMBL" id="JABEPQ010000002">
    <property type="protein sequence ID" value="NNM46279.1"/>
    <property type="molecule type" value="Genomic_DNA"/>
</dbReference>
<organism evidence="6 7">
    <name type="scientific">Knoellia koreensis</name>
    <dbReference type="NCBI Taxonomy" id="2730921"/>
    <lineage>
        <taxon>Bacteria</taxon>
        <taxon>Bacillati</taxon>
        <taxon>Actinomycetota</taxon>
        <taxon>Actinomycetes</taxon>
        <taxon>Micrococcales</taxon>
        <taxon>Intrasporangiaceae</taxon>
        <taxon>Knoellia</taxon>
    </lineage>
</organism>
<dbReference type="SUPFAM" id="SSF52833">
    <property type="entry name" value="Thioredoxin-like"/>
    <property type="match status" value="1"/>
</dbReference>
<keyword evidence="1" id="KW-0805">Transcription regulation</keyword>
<evidence type="ECO:0000256" key="3">
    <source>
        <dbReference type="ARBA" id="ARBA00023163"/>
    </source>
</evidence>
<dbReference type="PROSITE" id="PS51118">
    <property type="entry name" value="HTH_HXLR"/>
    <property type="match status" value="1"/>
</dbReference>
<accession>A0A849HGG7</accession>
<evidence type="ECO:0000313" key="6">
    <source>
        <dbReference type="EMBL" id="NNM46279.1"/>
    </source>
</evidence>
<proteinExistence type="predicted"/>
<dbReference type="GO" id="GO:0003677">
    <property type="term" value="F:DNA binding"/>
    <property type="evidence" value="ECO:0007669"/>
    <property type="project" value="UniProtKB-KW"/>
</dbReference>
<dbReference type="AlphaFoldDB" id="A0A849HGG7"/>
<evidence type="ECO:0000259" key="5">
    <source>
        <dbReference type="PROSITE" id="PS51352"/>
    </source>
</evidence>
<dbReference type="Pfam" id="PF01638">
    <property type="entry name" value="HxlR"/>
    <property type="match status" value="1"/>
</dbReference>
<reference evidence="6 7" key="1">
    <citation type="submission" date="2020-04" db="EMBL/GenBank/DDBJ databases">
        <title>Knoellia sp. isolate from air conditioner.</title>
        <authorList>
            <person name="Chea S."/>
            <person name="Kim D.-U."/>
        </authorList>
    </citation>
    <scope>NUCLEOTIDE SEQUENCE [LARGE SCALE GENOMIC DNA]</scope>
    <source>
        <strain evidence="6 7">DB2414S</strain>
    </source>
</reference>
<keyword evidence="2" id="KW-0238">DNA-binding</keyword>
<dbReference type="InterPro" id="IPR036388">
    <property type="entry name" value="WH-like_DNA-bd_sf"/>
</dbReference>
<dbReference type="InterPro" id="IPR013766">
    <property type="entry name" value="Thioredoxin_domain"/>
</dbReference>
<keyword evidence="3" id="KW-0804">Transcription</keyword>